<accession>A0A371CIA6</accession>
<evidence type="ECO:0000313" key="2">
    <source>
        <dbReference type="EMBL" id="RDX39990.1"/>
    </source>
</evidence>
<dbReference type="OrthoDB" id="10606920at2759"/>
<evidence type="ECO:0000313" key="3">
    <source>
        <dbReference type="Proteomes" id="UP000256964"/>
    </source>
</evidence>
<dbReference type="EMBL" id="KZ857602">
    <property type="protein sequence ID" value="RDX39990.1"/>
    <property type="molecule type" value="Genomic_DNA"/>
</dbReference>
<dbReference type="Proteomes" id="UP000256964">
    <property type="component" value="Unassembled WGS sequence"/>
</dbReference>
<gene>
    <name evidence="2" type="ORF">OH76DRAFT_1423967</name>
</gene>
<sequence length="501" mass="56185">MTRPRRGSSPSPPRDLLLVPRWLSSKDRRRLQRYLDMRSVEDAEFALRHIPLGLCAWSASAGLRVLQFGSQDLRPIVVGSVIRKGSSTVCWMLELELARNGDLARYHRVIQKASTFTTSPKLPMFFEAWIHPHLYEDRPGSQSQSQMCMTSTDLSHHYIQNPCTRPPARPRPNHTRAGILNVQVFRLTGSRFKRPPQVTITRVGLDIDSHQIADRPSMDVTRAVSTDAGERNENLGKPQPGMYRIASSDHIRAQSNPHMQDNAGRAESLNEAVNKLPHPLTLLKRDHLNMARTSPDVEQWRLGQSGWGVKAPTEQQVDNRATPETWGAPEGGNWGPIEEPEPGTIGLVRTGGDGQHNEGRVAIKLAGLSVARVNWNYLDEMLLPLPADFQQASSWPDIPDLNVSYGNLGDHARWCLREFQQVFAWYGRPHPDDHAQLIIDLWSSLWEVLEAETDADGANPVSAVSRVLQHAHAILPGEVWQYPVPVLGEFYAEGWGEGHGR</sequence>
<organism evidence="2 3">
    <name type="scientific">Lentinus brumalis</name>
    <dbReference type="NCBI Taxonomy" id="2498619"/>
    <lineage>
        <taxon>Eukaryota</taxon>
        <taxon>Fungi</taxon>
        <taxon>Dikarya</taxon>
        <taxon>Basidiomycota</taxon>
        <taxon>Agaricomycotina</taxon>
        <taxon>Agaricomycetes</taxon>
        <taxon>Polyporales</taxon>
        <taxon>Polyporaceae</taxon>
        <taxon>Lentinus</taxon>
    </lineage>
</organism>
<evidence type="ECO:0000256" key="1">
    <source>
        <dbReference type="SAM" id="MobiDB-lite"/>
    </source>
</evidence>
<reference evidence="2 3" key="1">
    <citation type="journal article" date="2018" name="Biotechnol. Biofuels">
        <title>Integrative visual omics of the white-rot fungus Polyporus brumalis exposes the biotechnological potential of its oxidative enzymes for delignifying raw plant biomass.</title>
        <authorList>
            <person name="Miyauchi S."/>
            <person name="Rancon A."/>
            <person name="Drula E."/>
            <person name="Hage H."/>
            <person name="Chaduli D."/>
            <person name="Favel A."/>
            <person name="Grisel S."/>
            <person name="Henrissat B."/>
            <person name="Herpoel-Gimbert I."/>
            <person name="Ruiz-Duenas F.J."/>
            <person name="Chevret D."/>
            <person name="Hainaut M."/>
            <person name="Lin J."/>
            <person name="Wang M."/>
            <person name="Pangilinan J."/>
            <person name="Lipzen A."/>
            <person name="Lesage-Meessen L."/>
            <person name="Navarro D."/>
            <person name="Riley R."/>
            <person name="Grigoriev I.V."/>
            <person name="Zhou S."/>
            <person name="Raouche S."/>
            <person name="Rosso M.N."/>
        </authorList>
    </citation>
    <scope>NUCLEOTIDE SEQUENCE [LARGE SCALE GENOMIC DNA]</scope>
    <source>
        <strain evidence="2 3">BRFM 1820</strain>
    </source>
</reference>
<proteinExistence type="predicted"/>
<name>A0A371CIA6_9APHY</name>
<feature type="region of interest" description="Disordered" evidence="1">
    <location>
        <begin position="319"/>
        <end position="344"/>
    </location>
</feature>
<dbReference type="AlphaFoldDB" id="A0A371CIA6"/>
<protein>
    <submittedName>
        <fullName evidence="2">Uncharacterized protein</fullName>
    </submittedName>
</protein>
<keyword evidence="3" id="KW-1185">Reference proteome</keyword>